<sequence>MKDFQLRNDTKLLFRNDPAKDLQELTAGKKALFVYGGGSVKRNGCYDDVKNAIAKSGGTLYEAGGSSRERNDIETGIRIAKENQVDLIVGAGGASVMDCAKLIAFGVCHTEDLWDFVKGKKNPYGLEKLPLILMPTYPSSGSEYGLGAVSVDTQADDFGTAYGIAADYAVLVPKYSLSLGQEMTAYTGLVTLVQLSASTIGDKNPVSYDIGISVIRNVLKATRRLKEHPDDLDARGVILYGASIATSGRLGIGKEENYSYDIYEVEFIPEALFGVSYRKSLTTLFPRFLKAMAAYHEEEIRAYFKDAFGYEGDVDGSAAKMVALFEELGITMYFEGDADKEKICRIPVESVLSQEEIIYMVDMCMY</sequence>
<protein>
    <submittedName>
        <fullName evidence="1">Iron-containing alcohol dehydrogenase</fullName>
    </submittedName>
</protein>
<dbReference type="Proteomes" id="UP000307720">
    <property type="component" value="Unassembled WGS sequence"/>
</dbReference>
<comment type="caution">
    <text evidence="1">The sequence shown here is derived from an EMBL/GenBank/DDBJ whole genome shotgun (WGS) entry which is preliminary data.</text>
</comment>
<name>A0AC61QWB7_9FIRM</name>
<evidence type="ECO:0000313" key="1">
    <source>
        <dbReference type="EMBL" id="TGX97040.1"/>
    </source>
</evidence>
<evidence type="ECO:0000313" key="2">
    <source>
        <dbReference type="Proteomes" id="UP000307720"/>
    </source>
</evidence>
<reference evidence="1" key="1">
    <citation type="submission" date="2019-04" db="EMBL/GenBank/DDBJ databases">
        <title>Microbes associate with the intestines of laboratory mice.</title>
        <authorList>
            <person name="Navarre W."/>
            <person name="Wong E."/>
            <person name="Huang K."/>
            <person name="Tropini C."/>
            <person name="Ng K."/>
            <person name="Yu B."/>
        </authorList>
    </citation>
    <scope>NUCLEOTIDE SEQUENCE</scope>
    <source>
        <strain evidence="1">NM72_1-8</strain>
    </source>
</reference>
<dbReference type="EMBL" id="SRZB01000040">
    <property type="protein sequence ID" value="TGX97040.1"/>
    <property type="molecule type" value="Genomic_DNA"/>
</dbReference>
<keyword evidence="2" id="KW-1185">Reference proteome</keyword>
<organism evidence="1 2">
    <name type="scientific">Hominisplanchenecus murintestinalis</name>
    <dbReference type="NCBI Taxonomy" id="2941517"/>
    <lineage>
        <taxon>Bacteria</taxon>
        <taxon>Bacillati</taxon>
        <taxon>Bacillota</taxon>
        <taxon>Clostridia</taxon>
        <taxon>Lachnospirales</taxon>
        <taxon>Lachnospiraceae</taxon>
        <taxon>Hominisplanchenecus</taxon>
    </lineage>
</organism>
<gene>
    <name evidence="1" type="ORF">E5357_14070</name>
</gene>
<accession>A0AC61QWB7</accession>
<proteinExistence type="predicted"/>